<dbReference type="Pfam" id="PF13154">
    <property type="entry name" value="DUF3991"/>
    <property type="match status" value="1"/>
</dbReference>
<dbReference type="SUPFAM" id="SSF57783">
    <property type="entry name" value="Zinc beta-ribbon"/>
    <property type="match status" value="1"/>
</dbReference>
<protein>
    <submittedName>
        <fullName evidence="2">DUF3991 domain-containing protein</fullName>
    </submittedName>
</protein>
<dbReference type="Pfam" id="PF13155">
    <property type="entry name" value="Toprim_2"/>
    <property type="match status" value="1"/>
</dbReference>
<dbReference type="Proteomes" id="UP000636755">
    <property type="component" value="Unassembled WGS sequence"/>
</dbReference>
<dbReference type="RefSeq" id="WP_186935045.1">
    <property type="nucleotide sequence ID" value="NZ_JACOPS010000002.1"/>
</dbReference>
<evidence type="ECO:0000313" key="3">
    <source>
        <dbReference type="Proteomes" id="UP000636755"/>
    </source>
</evidence>
<evidence type="ECO:0000313" key="2">
    <source>
        <dbReference type="EMBL" id="MBC5727775.1"/>
    </source>
</evidence>
<comment type="caution">
    <text evidence="2">The sequence shown here is derived from an EMBL/GenBank/DDBJ whole genome shotgun (WGS) entry which is preliminary data.</text>
</comment>
<organism evidence="2 3">
    <name type="scientific">Ruminococcus intestinalis</name>
    <dbReference type="NCBI Taxonomy" id="2763066"/>
    <lineage>
        <taxon>Bacteria</taxon>
        <taxon>Bacillati</taxon>
        <taxon>Bacillota</taxon>
        <taxon>Clostridia</taxon>
        <taxon>Eubacteriales</taxon>
        <taxon>Oscillospiraceae</taxon>
        <taxon>Ruminococcus</taxon>
    </lineage>
</organism>
<accession>A0ABR7HJV3</accession>
<dbReference type="InterPro" id="IPR025054">
    <property type="entry name" value="DUF3991"/>
</dbReference>
<evidence type="ECO:0000259" key="1">
    <source>
        <dbReference type="Pfam" id="PF13154"/>
    </source>
</evidence>
<name>A0ABR7HJV3_9FIRM</name>
<sequence>MSKFIPFTDEELYQAHHKDIKEYLESIGEKVLHSGTEYMWETHDSVKIRGHIWYRHSTGESGTAVNFLMTFFDFSFQEAVITLLDGNYKATSNSKPVDFINEPDIYHKKDRVVLPQKNTNNKRLYAYLCNSRCIDYSVVRYFVKKGFIYEDKSNHNIVFLGKDKKGIVRYAGLKGTLTVKSFKGEITGSNKIYCFKHIGLSDVLFVFEAFIDLFSFITLYQLDENWHTYNYIALGGLNLEALKKCVKDYPHIKKIYICTDNDINSSDGKNHGQDFAKKAQKLFQVKYKTEIITPKLKDWNEILKQRSQSYGK</sequence>
<reference evidence="2 3" key="1">
    <citation type="submission" date="2020-08" db="EMBL/GenBank/DDBJ databases">
        <title>Genome public.</title>
        <authorList>
            <person name="Liu C."/>
            <person name="Sun Q."/>
        </authorList>
    </citation>
    <scope>NUCLEOTIDE SEQUENCE [LARGE SCALE GENOMIC DNA]</scope>
    <source>
        <strain evidence="2 3">NSJ-71</strain>
    </source>
</reference>
<gene>
    <name evidence="2" type="ORF">H8R91_04395</name>
</gene>
<dbReference type="Gene3D" id="3.40.1360.10">
    <property type="match status" value="1"/>
</dbReference>
<keyword evidence="3" id="KW-1185">Reference proteome</keyword>
<feature type="domain" description="DUF3991" evidence="1">
    <location>
        <begin position="126"/>
        <end position="197"/>
    </location>
</feature>
<dbReference type="EMBL" id="JACOPS010000002">
    <property type="protein sequence ID" value="MBC5727775.1"/>
    <property type="molecule type" value="Genomic_DNA"/>
</dbReference>
<proteinExistence type="predicted"/>